<reference evidence="1 2" key="1">
    <citation type="submission" date="2020-01" db="EMBL/GenBank/DDBJ databases">
        <title>Draft Genome Sequence of Vibrio sp. strain OCN044, Isolated from a Healthy Coral at Palmyra Atoll.</title>
        <authorList>
            <person name="Videau P."/>
            <person name="Loughran R."/>
            <person name="Esquivel A."/>
            <person name="Deadmond M."/>
            <person name="Paddock B.E."/>
            <person name="Saw J.H."/>
            <person name="Ushijima B."/>
        </authorList>
    </citation>
    <scope>NUCLEOTIDE SEQUENCE [LARGE SCALE GENOMIC DNA]</scope>
    <source>
        <strain evidence="1 2">OCN044</strain>
    </source>
</reference>
<organism evidence="1 2">
    <name type="scientific">Vibrio tetraodonis subsp. pristinus</name>
    <dbReference type="NCBI Taxonomy" id="2695891"/>
    <lineage>
        <taxon>Bacteria</taxon>
        <taxon>Pseudomonadati</taxon>
        <taxon>Pseudomonadota</taxon>
        <taxon>Gammaproteobacteria</taxon>
        <taxon>Vibrionales</taxon>
        <taxon>Vibrionaceae</taxon>
        <taxon>Vibrio</taxon>
    </lineage>
</organism>
<evidence type="ECO:0000313" key="2">
    <source>
        <dbReference type="Proteomes" id="UP000478571"/>
    </source>
</evidence>
<evidence type="ECO:0000313" key="1">
    <source>
        <dbReference type="EMBL" id="MYM58050.1"/>
    </source>
</evidence>
<sequence>MNELDFFDNENLYFNNNIWRKNIDDFCDLISIKYGKNFKGICPWGFEVFNDTNFLKKNIRRYFCYFSVDDMSMSDYELNEMSKKINFEFYEYIKSKYSLWAQNIVCLLSNESVHKLQPDDYVCGSQDKLLSVTLRKSDNILDSYADYIICSLSSLNNLIGEVRTYKENMVFRWRTYQLYLIIEEVFKDFIPRLSKFEERLVKVAITFTDNAIQPFYSIDDSCHPIEKVETALFEDFIFKRVKIIADAIKSSDGNVVNASCFHTTDELSLDIDNEIYEYAVKLIRDTYRGFMI</sequence>
<proteinExistence type="predicted"/>
<dbReference type="Proteomes" id="UP000478571">
    <property type="component" value="Unassembled WGS sequence"/>
</dbReference>
<gene>
    <name evidence="1" type="ORF">GTG28_02335</name>
</gene>
<dbReference type="AlphaFoldDB" id="A0A6L8LTT3"/>
<dbReference type="EMBL" id="WWEU01000001">
    <property type="protein sequence ID" value="MYM58050.1"/>
    <property type="molecule type" value="Genomic_DNA"/>
</dbReference>
<name>A0A6L8LTT3_9VIBR</name>
<dbReference type="RefSeq" id="WP_160926579.1">
    <property type="nucleotide sequence ID" value="NZ_WWEU01000001.1"/>
</dbReference>
<keyword evidence="2" id="KW-1185">Reference proteome</keyword>
<accession>A0A6L8LTT3</accession>
<protein>
    <submittedName>
        <fullName evidence="1">Uncharacterized protein</fullName>
    </submittedName>
</protein>
<comment type="caution">
    <text evidence="1">The sequence shown here is derived from an EMBL/GenBank/DDBJ whole genome shotgun (WGS) entry which is preliminary data.</text>
</comment>